<dbReference type="EMBL" id="VSWC01000105">
    <property type="protein sequence ID" value="KAA1086771.1"/>
    <property type="molecule type" value="Genomic_DNA"/>
</dbReference>
<accession>A0A5B0NBZ9</accession>
<evidence type="ECO:0000313" key="2">
    <source>
        <dbReference type="EMBL" id="KAA1086771.1"/>
    </source>
</evidence>
<feature type="compositionally biased region" description="Basic and acidic residues" evidence="1">
    <location>
        <begin position="10"/>
        <end position="31"/>
    </location>
</feature>
<keyword evidence="3" id="KW-1185">Reference proteome</keyword>
<evidence type="ECO:0000256" key="1">
    <source>
        <dbReference type="SAM" id="MobiDB-lite"/>
    </source>
</evidence>
<organism evidence="2 3">
    <name type="scientific">Puccinia graminis f. sp. tritici</name>
    <dbReference type="NCBI Taxonomy" id="56615"/>
    <lineage>
        <taxon>Eukaryota</taxon>
        <taxon>Fungi</taxon>
        <taxon>Dikarya</taxon>
        <taxon>Basidiomycota</taxon>
        <taxon>Pucciniomycotina</taxon>
        <taxon>Pucciniomycetes</taxon>
        <taxon>Pucciniales</taxon>
        <taxon>Pucciniaceae</taxon>
        <taxon>Puccinia</taxon>
    </lineage>
</organism>
<protein>
    <submittedName>
        <fullName evidence="2">Uncharacterized protein</fullName>
    </submittedName>
</protein>
<evidence type="ECO:0000313" key="3">
    <source>
        <dbReference type="Proteomes" id="UP000324748"/>
    </source>
</evidence>
<dbReference type="Proteomes" id="UP000324748">
    <property type="component" value="Unassembled WGS sequence"/>
</dbReference>
<gene>
    <name evidence="2" type="ORF">PGT21_011504</name>
</gene>
<name>A0A5B0NBZ9_PUCGR</name>
<reference evidence="2 3" key="1">
    <citation type="submission" date="2019-05" db="EMBL/GenBank/DDBJ databases">
        <title>Emergence of the Ug99 lineage of the wheat stem rust pathogen through somatic hybridization.</title>
        <authorList>
            <person name="Li F."/>
            <person name="Upadhyaya N.M."/>
            <person name="Sperschneider J."/>
            <person name="Matny O."/>
            <person name="Nguyen-Phuc H."/>
            <person name="Mago R."/>
            <person name="Raley C."/>
            <person name="Miller M.E."/>
            <person name="Silverstein K.A.T."/>
            <person name="Henningsen E."/>
            <person name="Hirsch C.D."/>
            <person name="Visser B."/>
            <person name="Pretorius Z.A."/>
            <person name="Steffenson B.J."/>
            <person name="Schwessinger B."/>
            <person name="Dodds P.N."/>
            <person name="Figueroa M."/>
        </authorList>
    </citation>
    <scope>NUCLEOTIDE SEQUENCE [LARGE SCALE GENOMIC DNA]</scope>
    <source>
        <strain evidence="2">21-0</strain>
    </source>
</reference>
<sequence length="146" mass="16545">MGIQSSTDEQLSKEQKSREKQFTGRAKDRENCVDRPGGCLLSMHVTTSKQQPPADLYDNKKLCIHLHSPSCPSLSSSKQQPGAHPTPWCEVVFSLQMLLGFLRFASPKEEIVTTPIYVKKLLQSTREMHLKKKNTTKFVVSFCYKS</sequence>
<proteinExistence type="predicted"/>
<dbReference type="AlphaFoldDB" id="A0A5B0NBZ9"/>
<feature type="region of interest" description="Disordered" evidence="1">
    <location>
        <begin position="1"/>
        <end position="31"/>
    </location>
</feature>
<comment type="caution">
    <text evidence="2">The sequence shown here is derived from an EMBL/GenBank/DDBJ whole genome shotgun (WGS) entry which is preliminary data.</text>
</comment>